<keyword evidence="8" id="KW-1185">Reference proteome</keyword>
<dbReference type="Pfam" id="PF21419">
    <property type="entry name" value="RoxA-like_Cyt-c"/>
    <property type="match status" value="1"/>
</dbReference>
<dbReference type="InterPro" id="IPR036909">
    <property type="entry name" value="Cyt_c-like_dom_sf"/>
</dbReference>
<dbReference type="NCBIfam" id="NF040606">
    <property type="entry name" value="CytoC_perox"/>
    <property type="match status" value="1"/>
</dbReference>
<dbReference type="Proteomes" id="UP000256345">
    <property type="component" value="Unassembled WGS sequence"/>
</dbReference>
<gene>
    <name evidence="7" type="ORF">ATI61_103167</name>
</gene>
<reference evidence="7 8" key="1">
    <citation type="submission" date="2018-08" db="EMBL/GenBank/DDBJ databases">
        <title>Genomic Encyclopedia of Archaeal and Bacterial Type Strains, Phase II (KMG-II): from individual species to whole genera.</title>
        <authorList>
            <person name="Goeker M."/>
        </authorList>
    </citation>
    <scope>NUCLEOTIDE SEQUENCE [LARGE SCALE GENOMIC DNA]</scope>
    <source>
        <strain evidence="7 8">DSM 2261</strain>
    </source>
</reference>
<evidence type="ECO:0000256" key="2">
    <source>
        <dbReference type="ARBA" id="ARBA00022723"/>
    </source>
</evidence>
<sequence length="594" mass="64948">MDSRNAGGVFVWLVLVGVLGGCASAPRTSPPPVSDTGGSGPPAGLSQREREGFYHLAQGNEHLWLAVLRALPSRSTLEGKAAGFQSFLDAPERFGFLADPDSSEGLPVGVALVPATERQPVARVGLNCAACHVGEFHYRGARVRVDGAPSLLNMDDFNREAVEVLSRTLLDRTQLLAFLQRLAVSLPESARGGRPRSLEQVADEQLQKAYPDTDLTPDGNSSAREKLVAEVEWYCGSQTPSPCAPPLLKADPVVLREFDEQLNQYFHELSRKQVRTVPDAIRVLRGHLVYFMRLGTLSFAAQAGPGRVDAFGVARGVLFGPQVAGVLDAPVSYPCLWEFQTSPWLHWDGNTNSIMERNIGQALGMGAVVDRRTFESSVLPRNLAEMERLSRKLVSPRWPEEAFGALEAARIERGSGLFTQNCQGCHDKPGVIPLETVGTDANRARSFASMVGDLEFPAALHDLLSRVKQRAYAREAMTQEELSPLEPGLVYWRAPMGYVSRPLAGIWASPPYLHNGSVPTLWDLLQPAARRPARFPMGQHEYDPEKVGYVTEVSGTPRFTFDVSLPGNGNGGHEYGTGLSDEEKRDLIEYLKSL</sequence>
<dbReference type="InterPro" id="IPR009056">
    <property type="entry name" value="Cyt_c-like_dom"/>
</dbReference>
<organism evidence="7 8">
    <name type="scientific">Archangium gephyra</name>
    <dbReference type="NCBI Taxonomy" id="48"/>
    <lineage>
        <taxon>Bacteria</taxon>
        <taxon>Pseudomonadati</taxon>
        <taxon>Myxococcota</taxon>
        <taxon>Myxococcia</taxon>
        <taxon>Myxococcales</taxon>
        <taxon>Cystobacterineae</taxon>
        <taxon>Archangiaceae</taxon>
        <taxon>Archangium</taxon>
    </lineage>
</organism>
<evidence type="ECO:0000259" key="6">
    <source>
        <dbReference type="PROSITE" id="PS51007"/>
    </source>
</evidence>
<name>A0ABX9K634_9BACT</name>
<protein>
    <recommendedName>
        <fullName evidence="6">Cytochrome c domain-containing protein</fullName>
    </recommendedName>
</protein>
<dbReference type="RefSeq" id="WP_147332786.1">
    <property type="nucleotide sequence ID" value="NZ_CP011509.1"/>
</dbReference>
<dbReference type="PROSITE" id="PS51257">
    <property type="entry name" value="PROKAR_LIPOPROTEIN"/>
    <property type="match status" value="1"/>
</dbReference>
<feature type="region of interest" description="Disordered" evidence="5">
    <location>
        <begin position="27"/>
        <end position="47"/>
    </location>
</feature>
<keyword evidence="1 4" id="KW-0349">Heme</keyword>
<dbReference type="InterPro" id="IPR047758">
    <property type="entry name" value="CytoC_perox"/>
</dbReference>
<evidence type="ECO:0000256" key="1">
    <source>
        <dbReference type="ARBA" id="ARBA00022617"/>
    </source>
</evidence>
<dbReference type="InterPro" id="IPR051395">
    <property type="entry name" value="Cytochrome_c_Peroxidase/MauG"/>
</dbReference>
<keyword evidence="3 4" id="KW-0408">Iron</keyword>
<dbReference type="PANTHER" id="PTHR30600:SF9">
    <property type="entry name" value="BLR7738 PROTEIN"/>
    <property type="match status" value="1"/>
</dbReference>
<evidence type="ECO:0000313" key="7">
    <source>
        <dbReference type="EMBL" id="REG34274.1"/>
    </source>
</evidence>
<proteinExistence type="predicted"/>
<keyword evidence="2 4" id="KW-0479">Metal-binding</keyword>
<evidence type="ECO:0000256" key="4">
    <source>
        <dbReference type="PROSITE-ProRule" id="PRU00433"/>
    </source>
</evidence>
<feature type="domain" description="Cytochrome c" evidence="6">
    <location>
        <begin position="409"/>
        <end position="594"/>
    </location>
</feature>
<accession>A0ABX9K634</accession>
<dbReference type="PROSITE" id="PS51007">
    <property type="entry name" value="CYTC"/>
    <property type="match status" value="1"/>
</dbReference>
<dbReference type="PANTHER" id="PTHR30600">
    <property type="entry name" value="CYTOCHROME C PEROXIDASE-RELATED"/>
    <property type="match status" value="1"/>
</dbReference>
<comment type="caution">
    <text evidence="7">The sequence shown here is derived from an EMBL/GenBank/DDBJ whole genome shotgun (WGS) entry which is preliminary data.</text>
</comment>
<dbReference type="EMBL" id="QUMU01000003">
    <property type="protein sequence ID" value="REG34274.1"/>
    <property type="molecule type" value="Genomic_DNA"/>
</dbReference>
<evidence type="ECO:0000256" key="5">
    <source>
        <dbReference type="SAM" id="MobiDB-lite"/>
    </source>
</evidence>
<evidence type="ECO:0000313" key="8">
    <source>
        <dbReference type="Proteomes" id="UP000256345"/>
    </source>
</evidence>
<evidence type="ECO:0000256" key="3">
    <source>
        <dbReference type="ARBA" id="ARBA00023004"/>
    </source>
</evidence>
<dbReference type="SUPFAM" id="SSF46626">
    <property type="entry name" value="Cytochrome c"/>
    <property type="match status" value="1"/>
</dbReference>
<dbReference type="Gene3D" id="1.10.760.10">
    <property type="entry name" value="Cytochrome c-like domain"/>
    <property type="match status" value="1"/>
</dbReference>